<dbReference type="AlphaFoldDB" id="A0A1G2DWE2"/>
<gene>
    <name evidence="1" type="ORF">A2V72_02940</name>
</gene>
<dbReference type="Proteomes" id="UP000178893">
    <property type="component" value="Unassembled WGS sequence"/>
</dbReference>
<sequence length="93" mass="10144">MYPELYDKEGRCVRCKGTNKCHSCGGSGRRVLEEDSVFPEGTEVPCPTCFGGGDCKFCHGKKRKPKIIKTNDLARTNQGAGTNQGPITTIYCP</sequence>
<name>A0A1G2DWE2_9BACT</name>
<dbReference type="InterPro" id="IPR036410">
    <property type="entry name" value="HSP_DnaJ_Cys-rich_dom_sf"/>
</dbReference>
<evidence type="ECO:0000313" key="1">
    <source>
        <dbReference type="EMBL" id="OGZ17887.1"/>
    </source>
</evidence>
<protein>
    <submittedName>
        <fullName evidence="1">Uncharacterized protein</fullName>
    </submittedName>
</protein>
<dbReference type="SUPFAM" id="SSF57938">
    <property type="entry name" value="DnaJ/Hsp40 cysteine-rich domain"/>
    <property type="match status" value="1"/>
</dbReference>
<accession>A0A1G2DWE2</accession>
<comment type="caution">
    <text evidence="1">The sequence shown here is derived from an EMBL/GenBank/DDBJ whole genome shotgun (WGS) entry which is preliminary data.</text>
</comment>
<evidence type="ECO:0000313" key="2">
    <source>
        <dbReference type="Proteomes" id="UP000178893"/>
    </source>
</evidence>
<reference evidence="1 2" key="1">
    <citation type="journal article" date="2016" name="Nat. Commun.">
        <title>Thousands of microbial genomes shed light on interconnected biogeochemical processes in an aquifer system.</title>
        <authorList>
            <person name="Anantharaman K."/>
            <person name="Brown C.T."/>
            <person name="Hug L.A."/>
            <person name="Sharon I."/>
            <person name="Castelle C.J."/>
            <person name="Probst A.J."/>
            <person name="Thomas B.C."/>
            <person name="Singh A."/>
            <person name="Wilkins M.J."/>
            <person name="Karaoz U."/>
            <person name="Brodie E.L."/>
            <person name="Williams K.H."/>
            <person name="Hubbard S.S."/>
            <person name="Banfield J.F."/>
        </authorList>
    </citation>
    <scope>NUCLEOTIDE SEQUENCE [LARGE SCALE GENOMIC DNA]</scope>
</reference>
<organism evidence="1 2">
    <name type="scientific">Candidatus Nealsonbacteria bacterium RBG_13_37_56</name>
    <dbReference type="NCBI Taxonomy" id="1801661"/>
    <lineage>
        <taxon>Bacteria</taxon>
        <taxon>Candidatus Nealsoniibacteriota</taxon>
    </lineage>
</organism>
<dbReference type="EMBL" id="MHLW01000022">
    <property type="protein sequence ID" value="OGZ17887.1"/>
    <property type="molecule type" value="Genomic_DNA"/>
</dbReference>
<proteinExistence type="predicted"/>